<protein>
    <submittedName>
        <fullName evidence="2">Uncharacterized protein</fullName>
    </submittedName>
</protein>
<organism evidence="2 3">
    <name type="scientific">Podospora fimiseda</name>
    <dbReference type="NCBI Taxonomy" id="252190"/>
    <lineage>
        <taxon>Eukaryota</taxon>
        <taxon>Fungi</taxon>
        <taxon>Dikarya</taxon>
        <taxon>Ascomycota</taxon>
        <taxon>Pezizomycotina</taxon>
        <taxon>Sordariomycetes</taxon>
        <taxon>Sordariomycetidae</taxon>
        <taxon>Sordariales</taxon>
        <taxon>Podosporaceae</taxon>
        <taxon>Podospora</taxon>
    </lineage>
</organism>
<feature type="compositionally biased region" description="Basic and acidic residues" evidence="1">
    <location>
        <begin position="250"/>
        <end position="263"/>
    </location>
</feature>
<dbReference type="Proteomes" id="UP001301958">
    <property type="component" value="Unassembled WGS sequence"/>
</dbReference>
<evidence type="ECO:0000313" key="2">
    <source>
        <dbReference type="EMBL" id="KAK4228326.1"/>
    </source>
</evidence>
<feature type="compositionally biased region" description="Low complexity" evidence="1">
    <location>
        <begin position="84"/>
        <end position="103"/>
    </location>
</feature>
<proteinExistence type="predicted"/>
<gene>
    <name evidence="2" type="ORF">QBC38DRAFT_454404</name>
</gene>
<evidence type="ECO:0000256" key="1">
    <source>
        <dbReference type="SAM" id="MobiDB-lite"/>
    </source>
</evidence>
<evidence type="ECO:0000313" key="3">
    <source>
        <dbReference type="Proteomes" id="UP001301958"/>
    </source>
</evidence>
<keyword evidence="3" id="KW-1185">Reference proteome</keyword>
<reference evidence="2" key="1">
    <citation type="journal article" date="2023" name="Mol. Phylogenet. Evol.">
        <title>Genome-scale phylogeny and comparative genomics of the fungal order Sordariales.</title>
        <authorList>
            <person name="Hensen N."/>
            <person name="Bonometti L."/>
            <person name="Westerberg I."/>
            <person name="Brannstrom I.O."/>
            <person name="Guillou S."/>
            <person name="Cros-Aarteil S."/>
            <person name="Calhoun S."/>
            <person name="Haridas S."/>
            <person name="Kuo A."/>
            <person name="Mondo S."/>
            <person name="Pangilinan J."/>
            <person name="Riley R."/>
            <person name="LaButti K."/>
            <person name="Andreopoulos B."/>
            <person name="Lipzen A."/>
            <person name="Chen C."/>
            <person name="Yan M."/>
            <person name="Daum C."/>
            <person name="Ng V."/>
            <person name="Clum A."/>
            <person name="Steindorff A."/>
            <person name="Ohm R.A."/>
            <person name="Martin F."/>
            <person name="Silar P."/>
            <person name="Natvig D.O."/>
            <person name="Lalanne C."/>
            <person name="Gautier V."/>
            <person name="Ament-Velasquez S.L."/>
            <person name="Kruys A."/>
            <person name="Hutchinson M.I."/>
            <person name="Powell A.J."/>
            <person name="Barry K."/>
            <person name="Miller A.N."/>
            <person name="Grigoriev I.V."/>
            <person name="Debuchy R."/>
            <person name="Gladieux P."/>
            <person name="Hiltunen Thoren M."/>
            <person name="Johannesson H."/>
        </authorList>
    </citation>
    <scope>NUCLEOTIDE SEQUENCE</scope>
    <source>
        <strain evidence="2">CBS 990.96</strain>
    </source>
</reference>
<reference evidence="2" key="2">
    <citation type="submission" date="2023-05" db="EMBL/GenBank/DDBJ databases">
        <authorList>
            <consortium name="Lawrence Berkeley National Laboratory"/>
            <person name="Steindorff A."/>
            <person name="Hensen N."/>
            <person name="Bonometti L."/>
            <person name="Westerberg I."/>
            <person name="Brannstrom I.O."/>
            <person name="Guillou S."/>
            <person name="Cros-Aarteil S."/>
            <person name="Calhoun S."/>
            <person name="Haridas S."/>
            <person name="Kuo A."/>
            <person name="Mondo S."/>
            <person name="Pangilinan J."/>
            <person name="Riley R."/>
            <person name="Labutti K."/>
            <person name="Andreopoulos B."/>
            <person name="Lipzen A."/>
            <person name="Chen C."/>
            <person name="Yanf M."/>
            <person name="Daum C."/>
            <person name="Ng V."/>
            <person name="Clum A."/>
            <person name="Ohm R."/>
            <person name="Martin F."/>
            <person name="Silar P."/>
            <person name="Natvig D."/>
            <person name="Lalanne C."/>
            <person name="Gautier V."/>
            <person name="Ament-Velasquez S.L."/>
            <person name="Kruys A."/>
            <person name="Hutchinson M.I."/>
            <person name="Powell A.J."/>
            <person name="Barry K."/>
            <person name="Miller A.N."/>
            <person name="Grigoriev I.V."/>
            <person name="Debuchy R."/>
            <person name="Gladieux P."/>
            <person name="Thoren M.H."/>
            <person name="Johannesson H."/>
        </authorList>
    </citation>
    <scope>NUCLEOTIDE SEQUENCE</scope>
    <source>
        <strain evidence="2">CBS 990.96</strain>
    </source>
</reference>
<comment type="caution">
    <text evidence="2">The sequence shown here is derived from an EMBL/GenBank/DDBJ whole genome shotgun (WGS) entry which is preliminary data.</text>
</comment>
<feature type="region of interest" description="Disordered" evidence="1">
    <location>
        <begin position="246"/>
        <end position="275"/>
    </location>
</feature>
<dbReference type="AlphaFoldDB" id="A0AAN7BRV1"/>
<accession>A0AAN7BRV1</accession>
<sequence>MYNGAFLIPTRGSSRLANTDASVNQRLRDNSVDLSAVGIPFRTEMNETCSVIRYRSSGLLQANPPSHRLYPGASHSTFGPVRPSGSSQDTSSYTHSSNSLSPTWLSEKYEDEDADDIMKSGTTVKPGALPWPLAYGDQATMMAYAAIRQGPAALHLFDTGMDCFNRRNHGSIYTYGKRTISPESDQASFPTLGISSKMFASWAEGCSQKATFADLVEEETKKLKNKRVNEEETVIYPRAACLTQPRRKFSPPERQAELARRPEITPPDQTDTGDDYLWTPLSASHTTTALTHRLDAYIRPLPSLPKSNTAPSLRRTKVRWGDVSIKEMTPERSFASIDDNSNPSYVHDDYWDSDSEPDCTPSCKGKAKIQGWKRKIKRRLGLEKTKRWY</sequence>
<feature type="region of interest" description="Disordered" evidence="1">
    <location>
        <begin position="63"/>
        <end position="105"/>
    </location>
</feature>
<name>A0AAN7BRV1_9PEZI</name>
<dbReference type="EMBL" id="MU865320">
    <property type="protein sequence ID" value="KAK4228326.1"/>
    <property type="molecule type" value="Genomic_DNA"/>
</dbReference>